<dbReference type="SUPFAM" id="SSF74653">
    <property type="entry name" value="TolA/TonB C-terminal domain"/>
    <property type="match status" value="1"/>
</dbReference>
<dbReference type="RefSeq" id="WP_380606788.1">
    <property type="nucleotide sequence ID" value="NZ_JBHSDU010000015.1"/>
</dbReference>
<dbReference type="Proteomes" id="UP001595904">
    <property type="component" value="Unassembled WGS sequence"/>
</dbReference>
<keyword evidence="4" id="KW-1185">Reference proteome</keyword>
<proteinExistence type="predicted"/>
<reference evidence="4" key="1">
    <citation type="journal article" date="2019" name="Int. J. Syst. Evol. Microbiol.">
        <title>The Global Catalogue of Microorganisms (GCM) 10K type strain sequencing project: providing services to taxonomists for standard genome sequencing and annotation.</title>
        <authorList>
            <consortium name="The Broad Institute Genomics Platform"/>
            <consortium name="The Broad Institute Genome Sequencing Center for Infectious Disease"/>
            <person name="Wu L."/>
            <person name="Ma J."/>
        </authorList>
    </citation>
    <scope>NUCLEOTIDE SEQUENCE [LARGE SCALE GENOMIC DNA]</scope>
    <source>
        <strain evidence="4">CGMCC 1.10759</strain>
    </source>
</reference>
<sequence>MTGIAAVLLLALAIWGGSQFTDKEQPPVQTTVVQEPTNAAPSQPPQIEAPTQTQAFPPAEQPAQPTTPTSAVLNEVLPTVPEKIQNKIQGRVYVTVRVLVDNNGKVIAVLMENEGPSKYFARLSDQAARQWQFIPADTEDSRVWLLRFQYTRDGVAVRTIEQ</sequence>
<evidence type="ECO:0000313" key="3">
    <source>
        <dbReference type="EMBL" id="MFC4314061.1"/>
    </source>
</evidence>
<keyword evidence="2" id="KW-0732">Signal</keyword>
<comment type="caution">
    <text evidence="3">The sequence shown here is derived from an EMBL/GenBank/DDBJ whole genome shotgun (WGS) entry which is preliminary data.</text>
</comment>
<evidence type="ECO:0008006" key="5">
    <source>
        <dbReference type="Google" id="ProtNLM"/>
    </source>
</evidence>
<organism evidence="3 4">
    <name type="scientific">Steroidobacter flavus</name>
    <dbReference type="NCBI Taxonomy" id="1842136"/>
    <lineage>
        <taxon>Bacteria</taxon>
        <taxon>Pseudomonadati</taxon>
        <taxon>Pseudomonadota</taxon>
        <taxon>Gammaproteobacteria</taxon>
        <taxon>Steroidobacterales</taxon>
        <taxon>Steroidobacteraceae</taxon>
        <taxon>Steroidobacter</taxon>
    </lineage>
</organism>
<feature type="compositionally biased region" description="Low complexity" evidence="1">
    <location>
        <begin position="49"/>
        <end position="69"/>
    </location>
</feature>
<accession>A0ABV8T294</accession>
<name>A0ABV8T294_9GAMM</name>
<dbReference type="Gene3D" id="3.30.1150.10">
    <property type="match status" value="1"/>
</dbReference>
<evidence type="ECO:0000256" key="2">
    <source>
        <dbReference type="SAM" id="SignalP"/>
    </source>
</evidence>
<evidence type="ECO:0000313" key="4">
    <source>
        <dbReference type="Proteomes" id="UP001595904"/>
    </source>
</evidence>
<dbReference type="EMBL" id="JBHSDU010000015">
    <property type="protein sequence ID" value="MFC4314061.1"/>
    <property type="molecule type" value="Genomic_DNA"/>
</dbReference>
<evidence type="ECO:0000256" key="1">
    <source>
        <dbReference type="SAM" id="MobiDB-lite"/>
    </source>
</evidence>
<feature type="signal peptide" evidence="2">
    <location>
        <begin position="1"/>
        <end position="20"/>
    </location>
</feature>
<feature type="region of interest" description="Disordered" evidence="1">
    <location>
        <begin position="35"/>
        <end position="69"/>
    </location>
</feature>
<feature type="chain" id="PRO_5045062460" description="TonB C-terminal domain-containing protein" evidence="2">
    <location>
        <begin position="21"/>
        <end position="162"/>
    </location>
</feature>
<protein>
    <recommendedName>
        <fullName evidence="5">TonB C-terminal domain-containing protein</fullName>
    </recommendedName>
</protein>
<gene>
    <name evidence="3" type="ORF">ACFPN2_33620</name>
</gene>